<sequence>MSGTGRHYLLGNAVPTIFQSYEKSVGSNHPHRIPFQELNSNVAPGKNIDSIETIDDRSGLNWNNETENSQTRPTHVFENQVIQSKTNSNHESWAVADAVGSLLLNNRC</sequence>
<comment type="caution">
    <text evidence="1">The sequence shown here is derived from an EMBL/GenBank/DDBJ whole genome shotgun (WGS) entry which is preliminary data.</text>
</comment>
<organism evidence="1 2">
    <name type="scientific">Daphnia magna</name>
    <dbReference type="NCBI Taxonomy" id="35525"/>
    <lineage>
        <taxon>Eukaryota</taxon>
        <taxon>Metazoa</taxon>
        <taxon>Ecdysozoa</taxon>
        <taxon>Arthropoda</taxon>
        <taxon>Crustacea</taxon>
        <taxon>Branchiopoda</taxon>
        <taxon>Diplostraca</taxon>
        <taxon>Cladocera</taxon>
        <taxon>Anomopoda</taxon>
        <taxon>Daphniidae</taxon>
        <taxon>Daphnia</taxon>
    </lineage>
</organism>
<reference evidence="1 2" key="1">
    <citation type="journal article" date="2023" name="Nucleic Acids Res.">
        <title>The hologenome of Daphnia magna reveals possible DNA methylation and microbiome-mediated evolution of the host genome.</title>
        <authorList>
            <person name="Chaturvedi A."/>
            <person name="Li X."/>
            <person name="Dhandapani V."/>
            <person name="Marshall H."/>
            <person name="Kissane S."/>
            <person name="Cuenca-Cambronero M."/>
            <person name="Asole G."/>
            <person name="Calvet F."/>
            <person name="Ruiz-Romero M."/>
            <person name="Marangio P."/>
            <person name="Guigo R."/>
            <person name="Rago D."/>
            <person name="Mirbahai L."/>
            <person name="Eastwood N."/>
            <person name="Colbourne J.K."/>
            <person name="Zhou J."/>
            <person name="Mallon E."/>
            <person name="Orsini L."/>
        </authorList>
    </citation>
    <scope>NUCLEOTIDE SEQUENCE [LARGE SCALE GENOMIC DNA]</scope>
    <source>
        <strain evidence="1">LRV0_1</strain>
    </source>
</reference>
<protein>
    <submittedName>
        <fullName evidence="1">Uncharacterized protein</fullName>
    </submittedName>
</protein>
<dbReference type="EMBL" id="JAOYFB010000042">
    <property type="protein sequence ID" value="KAK4045363.1"/>
    <property type="molecule type" value="Genomic_DNA"/>
</dbReference>
<keyword evidence="2" id="KW-1185">Reference proteome</keyword>
<name>A0ABR0B9V6_9CRUS</name>
<dbReference type="Proteomes" id="UP001234178">
    <property type="component" value="Unassembled WGS sequence"/>
</dbReference>
<evidence type="ECO:0000313" key="2">
    <source>
        <dbReference type="Proteomes" id="UP001234178"/>
    </source>
</evidence>
<evidence type="ECO:0000313" key="1">
    <source>
        <dbReference type="EMBL" id="KAK4045363.1"/>
    </source>
</evidence>
<proteinExistence type="predicted"/>
<accession>A0ABR0B9V6</accession>
<gene>
    <name evidence="1" type="ORF">OUZ56_032899</name>
</gene>